<evidence type="ECO:0000259" key="9">
    <source>
        <dbReference type="Pfam" id="PF14881"/>
    </source>
</evidence>
<organism evidence="10 11">
    <name type="scientific">Lithohypha guttulata</name>
    <dbReference type="NCBI Taxonomy" id="1690604"/>
    <lineage>
        <taxon>Eukaryota</taxon>
        <taxon>Fungi</taxon>
        <taxon>Dikarya</taxon>
        <taxon>Ascomycota</taxon>
        <taxon>Pezizomycotina</taxon>
        <taxon>Eurotiomycetes</taxon>
        <taxon>Chaetothyriomycetidae</taxon>
        <taxon>Chaetothyriales</taxon>
        <taxon>Trichomeriaceae</taxon>
        <taxon>Lithohypha</taxon>
    </lineage>
</organism>
<comment type="similarity">
    <text evidence="3">Belongs to the misato family.</text>
</comment>
<feature type="region of interest" description="Disordered" evidence="7">
    <location>
        <begin position="348"/>
        <end position="380"/>
    </location>
</feature>
<sequence>MHEIVTLQFGQRANYLATHFWNIQESYFTYAPNTEPSIVDHDIHFRPGIGTDGSDTYTPRTIIYDLKGGFGTLKQRNALYDDSTDASQRPPGIWNESGLTTIKQQPIAPTPYQQNLDAGLPTSQLRKEQVRYWSDFNRVFFHPRSIVQLNEYTLNSQLTPFESWNAGEELYKDVDREADLLDRDIRLFVEECDSMQGFQIFAGVDDAWGGWTERYVDSLKDEFGKKGIWVYGIEDERAATREKRIARKANAARSLSQISDLASAYVRLSTLPCRLPRYVQLDEESEWEVTALMAAAVESVTLPMRLRDGVGRGSSMARFEQTLNADEGRNVWQLGLNVDWENLEQKVTGQANGDPLGGGVRGEDEGDEDDATTFDINFTPESSSLLPNTLALADRRQQRKHIFAQIDTSRHPKRSSNGVSPYQPLDHEDLLRRRYDEKAIVERFGIPLGFQQLDAYPADLFRKPSQDAAHTNRSQYLALTAGFTTSSVARRTVHELRDLVTRYSRAVDVEEREELYNGLTEVGEKYAFGWEEDDSGEDE</sequence>
<comment type="caution">
    <text evidence="10">The sequence shown here is derived from an EMBL/GenBank/DDBJ whole genome shotgun (WGS) entry which is preliminary data.</text>
</comment>
<evidence type="ECO:0000256" key="3">
    <source>
        <dbReference type="ARBA" id="ARBA00008507"/>
    </source>
</evidence>
<name>A0ABR0JYF7_9EURO</name>
<dbReference type="SUPFAM" id="SSF52490">
    <property type="entry name" value="Tubulin nucleotide-binding domain-like"/>
    <property type="match status" value="1"/>
</dbReference>
<dbReference type="EMBL" id="JAVRRG010000172">
    <property type="protein sequence ID" value="KAK5079782.1"/>
    <property type="molecule type" value="Genomic_DNA"/>
</dbReference>
<accession>A0ABR0JYF7</accession>
<dbReference type="InterPro" id="IPR036525">
    <property type="entry name" value="Tubulin/FtsZ_GTPase_sf"/>
</dbReference>
<dbReference type="InterPro" id="IPR049942">
    <property type="entry name" value="DML1/Misato"/>
</dbReference>
<dbReference type="PANTHER" id="PTHR13391:SF0">
    <property type="entry name" value="PROTEIN MISATO HOMOLOG 1"/>
    <property type="match status" value="1"/>
</dbReference>
<dbReference type="Pfam" id="PF14881">
    <property type="entry name" value="Tubulin_3"/>
    <property type="match status" value="1"/>
</dbReference>
<evidence type="ECO:0000256" key="4">
    <source>
        <dbReference type="ARBA" id="ARBA00014097"/>
    </source>
</evidence>
<evidence type="ECO:0000256" key="1">
    <source>
        <dbReference type="ARBA" id="ARBA00003757"/>
    </source>
</evidence>
<dbReference type="PANTHER" id="PTHR13391">
    <property type="entry name" value="MITOCHONDRIAL DISTRIBUTION REGULATOR MISATO"/>
    <property type="match status" value="1"/>
</dbReference>
<reference evidence="10 11" key="1">
    <citation type="submission" date="2023-08" db="EMBL/GenBank/DDBJ databases">
        <title>Black Yeasts Isolated from many extreme environments.</title>
        <authorList>
            <person name="Coleine C."/>
            <person name="Stajich J.E."/>
            <person name="Selbmann L."/>
        </authorList>
    </citation>
    <scope>NUCLEOTIDE SEQUENCE [LARGE SCALE GENOMIC DNA]</scope>
    <source>
        <strain evidence="10 11">CCFEE 5885</strain>
    </source>
</reference>
<dbReference type="Pfam" id="PF10644">
    <property type="entry name" value="Misat_Tub_SegII"/>
    <property type="match status" value="1"/>
</dbReference>
<evidence type="ECO:0000256" key="2">
    <source>
        <dbReference type="ARBA" id="ARBA00004173"/>
    </source>
</evidence>
<comment type="function">
    <text evidence="1">Involved in the partitioning of the mitochondrial organelle and mitochondrial DNA (mtDNA) inheritance.</text>
</comment>
<keyword evidence="11" id="KW-1185">Reference proteome</keyword>
<evidence type="ECO:0000313" key="10">
    <source>
        <dbReference type="EMBL" id="KAK5079782.1"/>
    </source>
</evidence>
<feature type="region of interest" description="Disordered" evidence="7">
    <location>
        <begin position="403"/>
        <end position="425"/>
    </location>
</feature>
<dbReference type="InterPro" id="IPR019605">
    <property type="entry name" value="Misato_II_tubulin-like"/>
</dbReference>
<feature type="domain" description="DML1/Misato tubulin" evidence="9">
    <location>
        <begin position="123"/>
        <end position="306"/>
    </location>
</feature>
<evidence type="ECO:0000256" key="7">
    <source>
        <dbReference type="SAM" id="MobiDB-lite"/>
    </source>
</evidence>
<comment type="subcellular location">
    <subcellularLocation>
        <location evidence="2">Mitochondrion</location>
    </subcellularLocation>
</comment>
<evidence type="ECO:0000259" key="8">
    <source>
        <dbReference type="Pfam" id="PF10644"/>
    </source>
</evidence>
<gene>
    <name evidence="10" type="primary">DML1_1</name>
    <name evidence="10" type="ORF">LTR24_008951</name>
</gene>
<protein>
    <recommendedName>
        <fullName evidence="4">Protein DML1</fullName>
    </recommendedName>
    <alternativeName>
        <fullName evidence="5">Protein dml1</fullName>
    </alternativeName>
</protein>
<feature type="domain" description="Misato Segment II tubulin-like" evidence="8">
    <location>
        <begin position="2"/>
        <end position="117"/>
    </location>
</feature>
<evidence type="ECO:0000313" key="11">
    <source>
        <dbReference type="Proteomes" id="UP001345013"/>
    </source>
</evidence>
<keyword evidence="6" id="KW-0496">Mitochondrion</keyword>
<proteinExistence type="inferred from homology"/>
<dbReference type="Proteomes" id="UP001345013">
    <property type="component" value="Unassembled WGS sequence"/>
</dbReference>
<evidence type="ECO:0000256" key="5">
    <source>
        <dbReference type="ARBA" id="ARBA00022030"/>
    </source>
</evidence>
<evidence type="ECO:0000256" key="6">
    <source>
        <dbReference type="ARBA" id="ARBA00023128"/>
    </source>
</evidence>
<dbReference type="InterPro" id="IPR029209">
    <property type="entry name" value="DML1/Misato_tubulin"/>
</dbReference>
<dbReference type="Gene3D" id="3.40.50.1440">
    <property type="entry name" value="Tubulin/FtsZ, GTPase domain"/>
    <property type="match status" value="1"/>
</dbReference>